<dbReference type="RefSeq" id="WP_008826527.1">
    <property type="nucleotide sequence ID" value="NZ_AFNU02000001.1"/>
</dbReference>
<proteinExistence type="predicted"/>
<dbReference type="OrthoDB" id="1649278at2"/>
<dbReference type="FunCoup" id="U2EFB2">
    <property type="interactions" value="43"/>
</dbReference>
<reference evidence="2 3" key="1">
    <citation type="journal article" date="2011" name="J. Bacteriol.">
        <title>Genome sequence of Haloplasma contractile, an unusual contractile bacterium from a deep-sea anoxic brine lake.</title>
        <authorList>
            <person name="Antunes A."/>
            <person name="Alam I."/>
            <person name="El Dorry H."/>
            <person name="Siam R."/>
            <person name="Robertson A."/>
            <person name="Bajic V.B."/>
            <person name="Stingl U."/>
        </authorList>
    </citation>
    <scope>NUCLEOTIDE SEQUENCE [LARGE SCALE GENOMIC DNA]</scope>
    <source>
        <strain evidence="2 3">SSD-17B</strain>
    </source>
</reference>
<feature type="region of interest" description="Disordered" evidence="1">
    <location>
        <begin position="231"/>
        <end position="266"/>
    </location>
</feature>
<dbReference type="eggNOG" id="ENOG5031XUS">
    <property type="taxonomic scope" value="Bacteria"/>
</dbReference>
<comment type="caution">
    <text evidence="2">The sequence shown here is derived from an EMBL/GenBank/DDBJ whole genome shotgun (WGS) entry which is preliminary data.</text>
</comment>
<dbReference type="Pfam" id="PF09560">
    <property type="entry name" value="Spore_YunB"/>
    <property type="match status" value="1"/>
</dbReference>
<protein>
    <submittedName>
        <fullName evidence="2">Sporulation protein YunB</fullName>
    </submittedName>
</protein>
<dbReference type="Proteomes" id="UP000005707">
    <property type="component" value="Unassembled WGS sequence"/>
</dbReference>
<dbReference type="InterPro" id="IPR014197">
    <property type="entry name" value="Sporulation_prot_YunB"/>
</dbReference>
<dbReference type="AlphaFoldDB" id="U2EFB2"/>
<dbReference type="NCBIfam" id="TIGR02832">
    <property type="entry name" value="spo_yunB"/>
    <property type="match status" value="1"/>
</dbReference>
<dbReference type="PIRSF" id="PIRSF021383">
    <property type="entry name" value="YunB"/>
    <property type="match status" value="1"/>
</dbReference>
<dbReference type="InParanoid" id="U2EFB2"/>
<dbReference type="STRING" id="1033810.HLPCO_000017"/>
<gene>
    <name evidence="2" type="ORF">HLPCO_000017</name>
</gene>
<organism evidence="2 3">
    <name type="scientific">Haloplasma contractile SSD-17B</name>
    <dbReference type="NCBI Taxonomy" id="1033810"/>
    <lineage>
        <taxon>Bacteria</taxon>
        <taxon>Bacillati</taxon>
        <taxon>Mycoplasmatota</taxon>
        <taxon>Mollicutes</taxon>
        <taxon>Haloplasmatales</taxon>
        <taxon>Haloplasmataceae</taxon>
        <taxon>Haloplasma</taxon>
    </lineage>
</organism>
<evidence type="ECO:0000313" key="3">
    <source>
        <dbReference type="Proteomes" id="UP000005707"/>
    </source>
</evidence>
<name>U2EFB2_9MOLU</name>
<evidence type="ECO:0000313" key="2">
    <source>
        <dbReference type="EMBL" id="ERJ13366.1"/>
    </source>
</evidence>
<evidence type="ECO:0000256" key="1">
    <source>
        <dbReference type="SAM" id="MobiDB-lite"/>
    </source>
</evidence>
<reference evidence="2 3" key="2">
    <citation type="journal article" date="2013" name="PLoS ONE">
        <title>INDIGO - INtegrated Data Warehouse of MIcrobial GenOmes with Examples from the Red Sea Extremophiles.</title>
        <authorList>
            <person name="Alam I."/>
            <person name="Antunes A."/>
            <person name="Kamau A.A."/>
            <person name="Ba Alawi W."/>
            <person name="Kalkatawi M."/>
            <person name="Stingl U."/>
            <person name="Bajic V.B."/>
        </authorList>
    </citation>
    <scope>NUCLEOTIDE SEQUENCE [LARGE SCALE GENOMIC DNA]</scope>
    <source>
        <strain evidence="2 3">SSD-17B</strain>
    </source>
</reference>
<keyword evidence="3" id="KW-1185">Reference proteome</keyword>
<accession>U2EFB2</accession>
<sequence>MRRRRIRIGSKKRSQHRKKKPKLLRLFTFKKTLLFTIVLFVLLFQLTRLYFKPPVLTYAKHKSTFYATLIINNAIRDEVVKNIDMEKIVVVDNKTGGDVSSIIINTYEVNNILAKMTDEIQRQLIIIENDPSNELHSIDIPLGVILNHGSIDNVGPKINVKLHTIGSVHTDIVSSVKPYGINNTLIEIILKTEVRFQVMIPFQQDEILVTTRTPLLIKVIQGEVPRYYYTGGGNYRNPPHDSGDSGGEDIPDGGGSDAPSPQTPSE</sequence>
<dbReference type="EMBL" id="AFNU02000001">
    <property type="protein sequence ID" value="ERJ13366.1"/>
    <property type="molecule type" value="Genomic_DNA"/>
</dbReference>